<dbReference type="Pfam" id="PF03372">
    <property type="entry name" value="Exo_endo_phos"/>
    <property type="match status" value="1"/>
</dbReference>
<feature type="domain" description="Endonuclease/exonuclease/phosphatase" evidence="2">
    <location>
        <begin position="5"/>
        <end position="303"/>
    </location>
</feature>
<dbReference type="InterPro" id="IPR005135">
    <property type="entry name" value="Endo/exonuclease/phosphatase"/>
</dbReference>
<dbReference type="Proteomes" id="UP001596504">
    <property type="component" value="Unassembled WGS sequence"/>
</dbReference>
<organism evidence="3 4">
    <name type="scientific">Saccharopolyspora griseoalba</name>
    <dbReference type="NCBI Taxonomy" id="1431848"/>
    <lineage>
        <taxon>Bacteria</taxon>
        <taxon>Bacillati</taxon>
        <taxon>Actinomycetota</taxon>
        <taxon>Actinomycetes</taxon>
        <taxon>Pseudonocardiales</taxon>
        <taxon>Pseudonocardiaceae</taxon>
        <taxon>Saccharopolyspora</taxon>
    </lineage>
</organism>
<comment type="caution">
    <text evidence="3">The sequence shown here is derived from an EMBL/GenBank/DDBJ whole genome shotgun (WGS) entry which is preliminary data.</text>
</comment>
<name>A0ABW2LER0_9PSEU</name>
<keyword evidence="3" id="KW-0255">Endonuclease</keyword>
<keyword evidence="4" id="KW-1185">Reference proteome</keyword>
<dbReference type="GO" id="GO:0004519">
    <property type="term" value="F:endonuclease activity"/>
    <property type="evidence" value="ECO:0007669"/>
    <property type="project" value="UniProtKB-KW"/>
</dbReference>
<evidence type="ECO:0000313" key="3">
    <source>
        <dbReference type="EMBL" id="MFC7339823.1"/>
    </source>
</evidence>
<evidence type="ECO:0000313" key="4">
    <source>
        <dbReference type="Proteomes" id="UP001596504"/>
    </source>
</evidence>
<dbReference type="PANTHER" id="PTHR42834:SF1">
    <property type="entry name" value="ENDONUCLEASE_EXONUCLEASE_PHOSPHATASE FAMILY PROTEIN (AFU_ORTHOLOGUE AFUA_3G09210)"/>
    <property type="match status" value="1"/>
</dbReference>
<feature type="region of interest" description="Disordered" evidence="1">
    <location>
        <begin position="281"/>
        <end position="314"/>
    </location>
</feature>
<dbReference type="RefSeq" id="WP_380662704.1">
    <property type="nucleotide sequence ID" value="NZ_JBHTCJ010000001.1"/>
</dbReference>
<proteinExistence type="predicted"/>
<protein>
    <submittedName>
        <fullName evidence="3">Endonuclease/exonuclease/phosphatase family protein</fullName>
    </submittedName>
</protein>
<dbReference type="EMBL" id="JBHTCJ010000001">
    <property type="protein sequence ID" value="MFC7339823.1"/>
    <property type="molecule type" value="Genomic_DNA"/>
</dbReference>
<dbReference type="PANTHER" id="PTHR42834">
    <property type="entry name" value="ENDONUCLEASE/EXONUCLEASE/PHOSPHATASE FAMILY PROTEIN (AFU_ORTHOLOGUE AFUA_3G09210)"/>
    <property type="match status" value="1"/>
</dbReference>
<feature type="compositionally biased region" description="Basic and acidic residues" evidence="1">
    <location>
        <begin position="291"/>
        <end position="306"/>
    </location>
</feature>
<accession>A0ABW2LER0</accession>
<gene>
    <name evidence="3" type="ORF">ACFQRI_00255</name>
</gene>
<keyword evidence="3" id="KW-0378">Hydrolase</keyword>
<dbReference type="InterPro" id="IPR036691">
    <property type="entry name" value="Endo/exonu/phosph_ase_sf"/>
</dbReference>
<dbReference type="SUPFAM" id="SSF56219">
    <property type="entry name" value="DNase I-like"/>
    <property type="match status" value="1"/>
</dbReference>
<dbReference type="Gene3D" id="3.60.10.10">
    <property type="entry name" value="Endonuclease/exonuclease/phosphatase"/>
    <property type="match status" value="1"/>
</dbReference>
<keyword evidence="3" id="KW-0540">Nuclease</keyword>
<sequence>MVRVATWNLENLFRPGGESGPDTDQQYQEKLRSLAGTITTMNPQVLAVQEVGDPDALDDLVGRLPGRWHTALAAPDGRGIRVGFLSRSPLADAEEVAEFPAELPDVQISDDGETTRRMSRPLLRARVEVDGAELTLMTCHLKSKLLTYPGGRFTPRDEGERARSAVYALNRRAAEAATVRTDVNAVLEGRGQDRAAIVLGDLNDTQHAATTALLQGPPGSEIGTGGFERADDGDGARLWNLAPLIPEGERHSRTYRSRPELIDHILVSHALVTSVETVRTLDTEPGSVTDRPGERRNEPSSDHRPVLADFTPPA</sequence>
<evidence type="ECO:0000259" key="2">
    <source>
        <dbReference type="Pfam" id="PF03372"/>
    </source>
</evidence>
<reference evidence="4" key="1">
    <citation type="journal article" date="2019" name="Int. J. Syst. Evol. Microbiol.">
        <title>The Global Catalogue of Microorganisms (GCM) 10K type strain sequencing project: providing services to taxonomists for standard genome sequencing and annotation.</title>
        <authorList>
            <consortium name="The Broad Institute Genomics Platform"/>
            <consortium name="The Broad Institute Genome Sequencing Center for Infectious Disease"/>
            <person name="Wu L."/>
            <person name="Ma J."/>
        </authorList>
    </citation>
    <scope>NUCLEOTIDE SEQUENCE [LARGE SCALE GENOMIC DNA]</scope>
    <source>
        <strain evidence="4">WLHS5</strain>
    </source>
</reference>
<evidence type="ECO:0000256" key="1">
    <source>
        <dbReference type="SAM" id="MobiDB-lite"/>
    </source>
</evidence>